<keyword evidence="3 6" id="KW-0326">Glycosidase</keyword>
<feature type="signal peptide" evidence="7">
    <location>
        <begin position="1"/>
        <end position="21"/>
    </location>
</feature>
<proteinExistence type="inferred from homology"/>
<dbReference type="GO" id="GO:0004553">
    <property type="term" value="F:hydrolase activity, hydrolyzing O-glycosyl compounds"/>
    <property type="evidence" value="ECO:0007669"/>
    <property type="project" value="InterPro"/>
</dbReference>
<dbReference type="InterPro" id="IPR023296">
    <property type="entry name" value="Glyco_hydro_beta-prop_sf"/>
</dbReference>
<evidence type="ECO:0000256" key="6">
    <source>
        <dbReference type="RuleBase" id="RU361187"/>
    </source>
</evidence>
<name>A0A9P4SD54_9PEZI</name>
<evidence type="ECO:0000256" key="5">
    <source>
        <dbReference type="PIRSR" id="PIRSR606710-2"/>
    </source>
</evidence>
<sequence>MVFFKLLASVSLSCLFHVAKAQGGLVLDLNFPDPAIIQVNNRWYAFATTNGQANVQIASSDDFSTWSLHEGQDALPDLPSWVNAGGANVWAPDVIQNDAGEFVLYFSATETSSDHHCIGTAISSSVTGPYVPASSAFACHREEGGSIDAAGFRDPASGNTYVVYKVDGNSIGNGGLCNNDVPPIVPTPIMMQRVEADGVSKIGDAFQILDRDERDGPLVEAPSLGRIGGRYVLFFSSSCYSSTLYDVSYAIADAVEGPYTKYGPLYVTGDLGMTAPGGADIAADETSFVWHSNRNGADIGGGRAMRAAKGQMLD</sequence>
<dbReference type="PANTHER" id="PTHR42812:SF5">
    <property type="entry name" value="ENDO-ARABINASE"/>
    <property type="match status" value="1"/>
</dbReference>
<dbReference type="AlphaFoldDB" id="A0A9P4SD54"/>
<dbReference type="InterPro" id="IPR006710">
    <property type="entry name" value="Glyco_hydro_43"/>
</dbReference>
<dbReference type="GO" id="GO:0005975">
    <property type="term" value="P:carbohydrate metabolic process"/>
    <property type="evidence" value="ECO:0007669"/>
    <property type="project" value="InterPro"/>
</dbReference>
<dbReference type="OrthoDB" id="3879658at2759"/>
<dbReference type="CDD" id="cd08999">
    <property type="entry name" value="GH43_ABN-like"/>
    <property type="match status" value="1"/>
</dbReference>
<protein>
    <submittedName>
        <fullName evidence="8">Glycoside hydrolase family 43 protein</fullName>
    </submittedName>
</protein>
<keyword evidence="7" id="KW-0732">Signal</keyword>
<dbReference type="Gene3D" id="2.115.10.20">
    <property type="entry name" value="Glycosyl hydrolase domain, family 43"/>
    <property type="match status" value="1"/>
</dbReference>
<evidence type="ECO:0000313" key="9">
    <source>
        <dbReference type="Proteomes" id="UP000799429"/>
    </source>
</evidence>
<dbReference type="InterPro" id="IPR051795">
    <property type="entry name" value="Glycosyl_Hydrlase_43"/>
</dbReference>
<feature type="active site" description="Proton acceptor" evidence="4">
    <location>
        <position position="33"/>
    </location>
</feature>
<dbReference type="EMBL" id="MU006093">
    <property type="protein sequence ID" value="KAF2840279.1"/>
    <property type="molecule type" value="Genomic_DNA"/>
</dbReference>
<dbReference type="Pfam" id="PF04616">
    <property type="entry name" value="Glyco_hydro_43"/>
    <property type="match status" value="1"/>
</dbReference>
<feature type="active site" description="Proton donor" evidence="4">
    <location>
        <position position="220"/>
    </location>
</feature>
<gene>
    <name evidence="8" type="ORF">M501DRAFT_991291</name>
</gene>
<comment type="similarity">
    <text evidence="1 6">Belongs to the glycosyl hydrolase 43 family.</text>
</comment>
<accession>A0A9P4SD54</accession>
<dbReference type="SUPFAM" id="SSF75005">
    <property type="entry name" value="Arabinanase/levansucrase/invertase"/>
    <property type="match status" value="1"/>
</dbReference>
<dbReference type="PANTHER" id="PTHR42812">
    <property type="entry name" value="BETA-XYLOSIDASE"/>
    <property type="match status" value="1"/>
</dbReference>
<evidence type="ECO:0000256" key="2">
    <source>
        <dbReference type="ARBA" id="ARBA00022801"/>
    </source>
</evidence>
<evidence type="ECO:0000256" key="3">
    <source>
        <dbReference type="ARBA" id="ARBA00023295"/>
    </source>
</evidence>
<feature type="chain" id="PRO_5040172394" evidence="7">
    <location>
        <begin position="22"/>
        <end position="314"/>
    </location>
</feature>
<evidence type="ECO:0000313" key="8">
    <source>
        <dbReference type="EMBL" id="KAF2840279.1"/>
    </source>
</evidence>
<evidence type="ECO:0000256" key="7">
    <source>
        <dbReference type="SAM" id="SignalP"/>
    </source>
</evidence>
<reference evidence="8" key="1">
    <citation type="journal article" date="2020" name="Stud. Mycol.">
        <title>101 Dothideomycetes genomes: a test case for predicting lifestyles and emergence of pathogens.</title>
        <authorList>
            <person name="Haridas S."/>
            <person name="Albert R."/>
            <person name="Binder M."/>
            <person name="Bloem J."/>
            <person name="Labutti K."/>
            <person name="Salamov A."/>
            <person name="Andreopoulos B."/>
            <person name="Baker S."/>
            <person name="Barry K."/>
            <person name="Bills G."/>
            <person name="Bluhm B."/>
            <person name="Cannon C."/>
            <person name="Castanera R."/>
            <person name="Culley D."/>
            <person name="Daum C."/>
            <person name="Ezra D."/>
            <person name="Gonzalez J."/>
            <person name="Henrissat B."/>
            <person name="Kuo A."/>
            <person name="Liang C."/>
            <person name="Lipzen A."/>
            <person name="Lutzoni F."/>
            <person name="Magnuson J."/>
            <person name="Mondo S."/>
            <person name="Nolan M."/>
            <person name="Ohm R."/>
            <person name="Pangilinan J."/>
            <person name="Park H.-J."/>
            <person name="Ramirez L."/>
            <person name="Alfaro M."/>
            <person name="Sun H."/>
            <person name="Tritt A."/>
            <person name="Yoshinaga Y."/>
            <person name="Zwiers L.-H."/>
            <person name="Turgeon B."/>
            <person name="Goodwin S."/>
            <person name="Spatafora J."/>
            <person name="Crous P."/>
            <person name="Grigoriev I."/>
        </authorList>
    </citation>
    <scope>NUCLEOTIDE SEQUENCE</scope>
    <source>
        <strain evidence="8">CBS 101060</strain>
    </source>
</reference>
<organism evidence="8 9">
    <name type="scientific">Patellaria atrata CBS 101060</name>
    <dbReference type="NCBI Taxonomy" id="1346257"/>
    <lineage>
        <taxon>Eukaryota</taxon>
        <taxon>Fungi</taxon>
        <taxon>Dikarya</taxon>
        <taxon>Ascomycota</taxon>
        <taxon>Pezizomycotina</taxon>
        <taxon>Dothideomycetes</taxon>
        <taxon>Dothideomycetes incertae sedis</taxon>
        <taxon>Patellariales</taxon>
        <taxon>Patellariaceae</taxon>
        <taxon>Patellaria</taxon>
    </lineage>
</organism>
<dbReference type="Proteomes" id="UP000799429">
    <property type="component" value="Unassembled WGS sequence"/>
</dbReference>
<comment type="caution">
    <text evidence="8">The sequence shown here is derived from an EMBL/GenBank/DDBJ whole genome shotgun (WGS) entry which is preliminary data.</text>
</comment>
<evidence type="ECO:0000256" key="1">
    <source>
        <dbReference type="ARBA" id="ARBA00009865"/>
    </source>
</evidence>
<keyword evidence="9" id="KW-1185">Reference proteome</keyword>
<evidence type="ECO:0000256" key="4">
    <source>
        <dbReference type="PIRSR" id="PIRSR606710-1"/>
    </source>
</evidence>
<feature type="site" description="Important for catalytic activity, responsible for pKa modulation of the active site Glu and correct orientation of both the proton donor and substrate" evidence="5">
    <location>
        <position position="148"/>
    </location>
</feature>
<keyword evidence="2 6" id="KW-0378">Hydrolase</keyword>